<feature type="region of interest" description="Disordered" evidence="2">
    <location>
        <begin position="1"/>
        <end position="22"/>
    </location>
</feature>
<feature type="domain" description="RNA helicase aquarius beta-barrel" evidence="6">
    <location>
        <begin position="516"/>
        <end position="686"/>
    </location>
</feature>
<feature type="region of interest" description="Disordered" evidence="2">
    <location>
        <begin position="1400"/>
        <end position="1432"/>
    </location>
</feature>
<dbReference type="InterPro" id="IPR041677">
    <property type="entry name" value="DNA2/NAM7_AAA_11"/>
</dbReference>
<feature type="domain" description="DNA2/NAM7 helicase helicase" evidence="3">
    <location>
        <begin position="833"/>
        <end position="1131"/>
    </location>
</feature>
<dbReference type="GO" id="GO:0045292">
    <property type="term" value="P:mRNA cis splicing, via spliceosome"/>
    <property type="evidence" value="ECO:0007669"/>
    <property type="project" value="UniProtKB-UniRule"/>
</dbReference>
<dbReference type="STRING" id="4829.A0A168R254"/>
<dbReference type="Gene3D" id="3.40.50.300">
    <property type="entry name" value="P-loop containing nucleotide triphosphate hydrolases"/>
    <property type="match status" value="2"/>
</dbReference>
<dbReference type="Pfam" id="PF13087">
    <property type="entry name" value="AAA_12"/>
    <property type="match status" value="1"/>
</dbReference>
<dbReference type="InterPro" id="IPR047187">
    <property type="entry name" value="SF1_C_Upf1"/>
</dbReference>
<organism evidence="8">
    <name type="scientific">Absidia glauca</name>
    <name type="common">Pin mould</name>
    <dbReference type="NCBI Taxonomy" id="4829"/>
    <lineage>
        <taxon>Eukaryota</taxon>
        <taxon>Fungi</taxon>
        <taxon>Fungi incertae sedis</taxon>
        <taxon>Mucoromycota</taxon>
        <taxon>Mucoromycotina</taxon>
        <taxon>Mucoromycetes</taxon>
        <taxon>Mucorales</taxon>
        <taxon>Cunninghamellaceae</taxon>
        <taxon>Absidia</taxon>
    </lineage>
</organism>
<dbReference type="PIRSF" id="PIRSF038901">
    <property type="entry name" value="AQR_cwf11"/>
    <property type="match status" value="1"/>
</dbReference>
<evidence type="ECO:0000313" key="9">
    <source>
        <dbReference type="Proteomes" id="UP000078561"/>
    </source>
</evidence>
<evidence type="ECO:0000256" key="1">
    <source>
        <dbReference type="PIRNR" id="PIRNR038901"/>
    </source>
</evidence>
<dbReference type="InterPro" id="IPR048967">
    <property type="entry name" value="Aquarius_insert"/>
</dbReference>
<comment type="function">
    <text evidence="1">Involved in mRNA splicing where it associates with cdc5 and the other cwf proteins as part of the spliceosome.</text>
</comment>
<feature type="domain" description="DNA2/NAM7 helicase-like C-terminal" evidence="4">
    <location>
        <begin position="1141"/>
        <end position="1333"/>
    </location>
</feature>
<feature type="compositionally biased region" description="Basic and acidic residues" evidence="2">
    <location>
        <begin position="1400"/>
        <end position="1411"/>
    </location>
</feature>
<dbReference type="PANTHER" id="PTHR10887">
    <property type="entry name" value="DNA2/NAM7 HELICASE FAMILY"/>
    <property type="match status" value="1"/>
</dbReference>
<reference evidence="8" key="1">
    <citation type="submission" date="2016-04" db="EMBL/GenBank/DDBJ databases">
        <authorList>
            <person name="Evans L.H."/>
            <person name="Alamgir A."/>
            <person name="Owens N."/>
            <person name="Weber N.D."/>
            <person name="Virtaneva K."/>
            <person name="Barbian K."/>
            <person name="Babar A."/>
            <person name="Rosenke K."/>
        </authorList>
    </citation>
    <scope>NUCLEOTIDE SEQUENCE [LARGE SCALE GENOMIC DNA]</scope>
    <source>
        <strain evidence="8">CBS 101.48</strain>
    </source>
</reference>
<accession>A0A168R254</accession>
<evidence type="ECO:0000259" key="6">
    <source>
        <dbReference type="Pfam" id="PF21143"/>
    </source>
</evidence>
<keyword evidence="1" id="KW-0508">mRNA splicing</keyword>
<dbReference type="PANTHER" id="PTHR10887:SF5">
    <property type="entry name" value="RNA HELICASE AQUARIUS"/>
    <property type="match status" value="1"/>
</dbReference>
<dbReference type="SUPFAM" id="SSF52540">
    <property type="entry name" value="P-loop containing nucleoside triphosphate hydrolases"/>
    <property type="match status" value="1"/>
</dbReference>
<feature type="domain" description="RNA helicase aquarius insertion" evidence="7">
    <location>
        <begin position="735"/>
        <end position="820"/>
    </location>
</feature>
<dbReference type="EMBL" id="LT554489">
    <property type="protein sequence ID" value="SAM05972.1"/>
    <property type="molecule type" value="Genomic_DNA"/>
</dbReference>
<dbReference type="GO" id="GO:0004386">
    <property type="term" value="F:helicase activity"/>
    <property type="evidence" value="ECO:0007669"/>
    <property type="project" value="InterPro"/>
</dbReference>
<dbReference type="Pfam" id="PF21143">
    <property type="entry name" value="Aquarius_N_2nd"/>
    <property type="match status" value="1"/>
</dbReference>
<dbReference type="InterPro" id="IPR041679">
    <property type="entry name" value="DNA2/NAM7-like_C"/>
</dbReference>
<dbReference type="Pfam" id="PF16399">
    <property type="entry name" value="Aquarius_N_1st"/>
    <property type="match status" value="1"/>
</dbReference>
<evidence type="ECO:0000259" key="3">
    <source>
        <dbReference type="Pfam" id="PF13086"/>
    </source>
</evidence>
<evidence type="ECO:0000256" key="2">
    <source>
        <dbReference type="SAM" id="MobiDB-lite"/>
    </source>
</evidence>
<evidence type="ECO:0000259" key="4">
    <source>
        <dbReference type="Pfam" id="PF13087"/>
    </source>
</evidence>
<feature type="domain" description="RNA helicase aquarius N-terminal" evidence="5">
    <location>
        <begin position="38"/>
        <end position="435"/>
    </location>
</feature>
<evidence type="ECO:0000259" key="7">
    <source>
        <dbReference type="Pfam" id="PF21144"/>
    </source>
</evidence>
<dbReference type="Proteomes" id="UP000078561">
    <property type="component" value="Unassembled WGS sequence"/>
</dbReference>
<sequence>MQTTLPLHAAPGEATAHGPQGTTRFRNLTLDDIEADPISQLAKKHYDGQTKPKWAPKLVEDIVEQHLASSNYDPKRIMLLEFTQYLEKYLWPFFDPETATLNHVLSICLVVNEKARQRVSPWDVVANDPAKFSGLFARVIRLALPSTESKPLSIQVQRIILMFLVLCFQSLENAVIRTECLKLVTIGIWNNLAHESRREDILNEYPPLRKLWNTSNKKYNAADNDEKANLEFNRNWLSVLLSDFIEKIYQIPAENDVDDELVMYCERFLEFLIDLEAQLPTRRFFNTLLDDHQIVVLCNLAPLNQRKEKDVDLIKQLLENLAFYAKFEINDQTGLALTDLDMTEQHCNRLIHLQHTIFGQFKEVLPDLPLANLGSIEQRSDLLWHFEKATVDDLVRICDSLNIRGSPVLESLVTDGLVDKKTLLLESLVDKYQKRISQIEKINSSPLYPDEATLFNDTLVQTQFYTGERPLALPKLNLQFLTIHDYLLRNFNLFRLESSYEIRQDIEDVVKRLGPRLTYPERTIEWSGWARMALQIDSFSIVDVRRPELGQQQPSRVTADVTFNVSKYSKVIRAEWDSLRKHDIVFLMTIRPHDDTSTPYKEGDDFRKHFGIKYIRGGEIVDVIGKDGQVINQAGKSAPEETPFQPANATRTLRIALDPNQFKNDMQKHSHGHEDIYDTFNILVRRKPQENNFKAVLETIRDLMQSDLVIPDWLQKVFLGYGDPASAHYSKLPTRIHELNFRDTFLGWDHLKESLPDKIVQPIPDEAAMEPPFILNYVQGETDVAPKPKKKSKKAMDVDTQQTVEVSSYKLPNMGPYPQDIPKKNSVPFTPVQVESIHSGMNHGLTMVVGPPGTGKTDVAVQTIANLYHNHPNQHTLIVTHSNQALNQIFEKLVDLDIDSRHLVRLGHGEEELNTNVSFSKFGRVTSFLERRIELLQQVDKLSQSLNIPGEHGSTCETAGYFYNYHILTRWTPYNQTLTSKNDITLSTIKDDFPFTGFFSDAPEALFNDNMSVEQAIDVAQGCFRHLQKIFEELEEVRPFELLRYSNDRANYLITKEAKIIAMTCTHAALKRRELVDLKFKYDNVVMEEAAQILEVETFIPLLLQEPEDGENRLKRVILIGDHNQLPPVVKNLAFQQYGNMEQSLFTRFIRLGVPALQLDAQGRARSSLAKLYSWRYKALGDLPNVQTNQEYLQANTGLTYDYQFVDVGPYHGQGESEPVPYFYQNLGEAEYVVALYQYMRLVGYPAEKISILTTYNGQRSLINDVLQRRCSWNPFFGRPATVATVDQYQGQQNDYILLSLVRTKTVGHLRDVRRLIVAMSRARLGLYVFGRRRLFENCYELKPVFDQLLARPVKLCLQHSESYPTKRPLDNHKDATEMDHVEEMGNLVYKLSQEQLNEEMQKEMIRRQEAQSEDEDMVDGEDAQQADDAEN</sequence>
<keyword evidence="1" id="KW-0507">mRNA processing</keyword>
<dbReference type="InterPro" id="IPR026300">
    <property type="entry name" value="CWF11_fam"/>
</dbReference>
<dbReference type="GO" id="GO:0005684">
    <property type="term" value="C:U2-type spliceosomal complex"/>
    <property type="evidence" value="ECO:0007669"/>
    <property type="project" value="UniProtKB-UniRule"/>
</dbReference>
<dbReference type="InterPro" id="IPR045055">
    <property type="entry name" value="DNA2/NAM7-like"/>
</dbReference>
<gene>
    <name evidence="8" type="primary">ABSGL_11848.1 scaffold 12357</name>
</gene>
<evidence type="ECO:0000313" key="8">
    <source>
        <dbReference type="EMBL" id="SAM05972.1"/>
    </source>
</evidence>
<dbReference type="OrthoDB" id="1879at2759"/>
<dbReference type="InterPro" id="IPR032174">
    <property type="entry name" value="Aquarius_N"/>
</dbReference>
<feature type="compositionally biased region" description="Acidic residues" evidence="2">
    <location>
        <begin position="1412"/>
        <end position="1432"/>
    </location>
</feature>
<dbReference type="InterPro" id="IPR027417">
    <property type="entry name" value="P-loop_NTPase"/>
</dbReference>
<name>A0A168R254_ABSGL</name>
<dbReference type="Pfam" id="PF21144">
    <property type="entry name" value="Aquarius_N_3rd"/>
    <property type="match status" value="1"/>
</dbReference>
<dbReference type="GO" id="GO:0071013">
    <property type="term" value="C:catalytic step 2 spliceosome"/>
    <property type="evidence" value="ECO:0007669"/>
    <property type="project" value="TreeGrafter"/>
</dbReference>
<dbReference type="OMA" id="YRVWLDC"/>
<dbReference type="InterPro" id="IPR048966">
    <property type="entry name" value="Aquarius_b-barrel"/>
</dbReference>
<dbReference type="CDD" id="cd17935">
    <property type="entry name" value="EEXXQc_AQR"/>
    <property type="match status" value="1"/>
</dbReference>
<comment type="subunit">
    <text evidence="1">Belongs to the 40S cdc5-associated complex (or cwf complex), a spliceosome sub-complex reminiscent of a late-stage spliceosome.</text>
</comment>
<comment type="subcellular location">
    <subcellularLocation>
        <location evidence="1">Nucleus</location>
    </subcellularLocation>
</comment>
<dbReference type="CDD" id="cd18808">
    <property type="entry name" value="SF1_C_Upf1"/>
    <property type="match status" value="1"/>
</dbReference>
<dbReference type="InParanoid" id="A0A168R254"/>
<dbReference type="Pfam" id="PF13086">
    <property type="entry name" value="AAA_11"/>
    <property type="match status" value="1"/>
</dbReference>
<dbReference type="GO" id="GO:0003729">
    <property type="term" value="F:mRNA binding"/>
    <property type="evidence" value="ECO:0007669"/>
    <property type="project" value="TreeGrafter"/>
</dbReference>
<dbReference type="FunFam" id="3.40.50.300:FF:000507">
    <property type="entry name" value="Pre-mRNA-splicing factor"/>
    <property type="match status" value="1"/>
</dbReference>
<evidence type="ECO:0000259" key="5">
    <source>
        <dbReference type="Pfam" id="PF16399"/>
    </source>
</evidence>
<keyword evidence="1" id="KW-0539">Nucleus</keyword>
<keyword evidence="9" id="KW-1185">Reference proteome</keyword>
<comment type="similarity">
    <text evidence="1">Belongs to the CWF11 family.</text>
</comment>
<dbReference type="FunCoup" id="A0A168R254">
    <property type="interactions" value="898"/>
</dbReference>
<protein>
    <recommendedName>
        <fullName evidence="1">Pre-mRNA-splicing factor</fullName>
    </recommendedName>
</protein>
<proteinExistence type="inferred from homology"/>